<sequence length="436" mass="46183">MTPQARSNSSSSFSKHSIEDAEKSAQAAPVSKDDGSAFGPAPDGGTTAWLNAFGGFCIFFGCLGFTSCFGVLQEYYGTHQLKNYSASDIAWIGSVSNFIQFSGGAISGSMFDRFGINILRVSAILYIFGLMMTSLCTEYYQFMLAQGLVMGSAVACLQFPAFAIVAQYFDKKRAAAMGITASGSSIGGIIFPLILSKLLNGSSIGFGWSIRIIGFIILPFFLLAIMILKPRVPPRKANIFIGAAWKDIKYCLLIAGMFFMMMGMWTPIFFMPSYAVSRGMGVTLAGNLLAIINATSTLGRIIPGILADKFGKLNLFGLAGIATGIMVFCFDEPKTNAGLIIYVIFFGFTSGAIISSASVAISLCTKDPRNLGTYMGMGMGLAAFATLAGPPISGALLERYGGYSQVAIFGGTLCVFGGLVVLSSKFVVPEGIMGKV</sequence>
<keyword evidence="7" id="KW-1185">Reference proteome</keyword>
<dbReference type="InterPro" id="IPR050327">
    <property type="entry name" value="Proton-linked_MCT"/>
</dbReference>
<dbReference type="Proteomes" id="UP000663193">
    <property type="component" value="Chromosome 7"/>
</dbReference>
<dbReference type="Pfam" id="PF07690">
    <property type="entry name" value="MFS_1"/>
    <property type="match status" value="1"/>
</dbReference>
<dbReference type="PANTHER" id="PTHR11360:SF319">
    <property type="entry name" value="MAJOR FACILITATOR SUPERFAMILY (MFS) PROFILE DOMAIN-CONTAINING PROTEIN"/>
    <property type="match status" value="1"/>
</dbReference>
<feature type="transmembrane region" description="Helical" evidence="4">
    <location>
        <begin position="282"/>
        <end position="301"/>
    </location>
</feature>
<feature type="transmembrane region" description="Helical" evidence="4">
    <location>
        <begin position="371"/>
        <end position="388"/>
    </location>
</feature>
<evidence type="ECO:0000256" key="1">
    <source>
        <dbReference type="ARBA" id="ARBA00004141"/>
    </source>
</evidence>
<organism evidence="6 7">
    <name type="scientific">Phaeosphaeria nodorum (strain SN15 / ATCC MYA-4574 / FGSC 10173)</name>
    <name type="common">Glume blotch fungus</name>
    <name type="synonym">Parastagonospora nodorum</name>
    <dbReference type="NCBI Taxonomy" id="321614"/>
    <lineage>
        <taxon>Eukaryota</taxon>
        <taxon>Fungi</taxon>
        <taxon>Dikarya</taxon>
        <taxon>Ascomycota</taxon>
        <taxon>Pezizomycotina</taxon>
        <taxon>Dothideomycetes</taxon>
        <taxon>Pleosporomycetidae</taxon>
        <taxon>Pleosporales</taxon>
        <taxon>Pleosporineae</taxon>
        <taxon>Phaeosphaeriaceae</taxon>
        <taxon>Parastagonospora</taxon>
    </lineage>
</organism>
<dbReference type="SUPFAM" id="SSF103473">
    <property type="entry name" value="MFS general substrate transporter"/>
    <property type="match status" value="1"/>
</dbReference>
<accession>A0A7U2I2M6</accession>
<evidence type="ECO:0000313" key="7">
    <source>
        <dbReference type="Proteomes" id="UP000663193"/>
    </source>
</evidence>
<protein>
    <recommendedName>
        <fullName evidence="5">Major facilitator superfamily (MFS) profile domain-containing protein</fullName>
    </recommendedName>
</protein>
<name>A0A7U2I2M6_PHANO</name>
<feature type="transmembrane region" description="Helical" evidence="4">
    <location>
        <begin position="408"/>
        <end position="428"/>
    </location>
</feature>
<dbReference type="CDD" id="cd17352">
    <property type="entry name" value="MFS_MCT_SLC16"/>
    <property type="match status" value="1"/>
</dbReference>
<feature type="transmembrane region" description="Helical" evidence="4">
    <location>
        <begin position="313"/>
        <end position="333"/>
    </location>
</feature>
<feature type="transmembrane region" description="Helical" evidence="4">
    <location>
        <begin position="148"/>
        <end position="169"/>
    </location>
</feature>
<keyword evidence="4" id="KW-0472">Membrane</keyword>
<dbReference type="AlphaFoldDB" id="A0A7U2I2M6"/>
<dbReference type="GO" id="GO:0022857">
    <property type="term" value="F:transmembrane transporter activity"/>
    <property type="evidence" value="ECO:0007669"/>
    <property type="project" value="InterPro"/>
</dbReference>
<dbReference type="PROSITE" id="PS50850">
    <property type="entry name" value="MFS"/>
    <property type="match status" value="1"/>
</dbReference>
<proteinExistence type="inferred from homology"/>
<dbReference type="OrthoDB" id="5667at2759"/>
<dbReference type="InterPro" id="IPR020846">
    <property type="entry name" value="MFS_dom"/>
</dbReference>
<comment type="subcellular location">
    <subcellularLocation>
        <location evidence="1">Membrane</location>
        <topology evidence="1">Multi-pass membrane protein</topology>
    </subcellularLocation>
</comment>
<evidence type="ECO:0000256" key="2">
    <source>
        <dbReference type="ARBA" id="ARBA00006727"/>
    </source>
</evidence>
<evidence type="ECO:0000256" key="3">
    <source>
        <dbReference type="SAM" id="MobiDB-lite"/>
    </source>
</evidence>
<dbReference type="VEuPathDB" id="FungiDB:JI435_140000"/>
<reference evidence="7" key="1">
    <citation type="journal article" date="2021" name="BMC Genomics">
        <title>Chromosome-level genome assembly and manually-curated proteome of model necrotroph Parastagonospora nodorum Sn15 reveals a genome-wide trove of candidate effector homologs, and redundancy of virulence-related functions within an accessory chromosome.</title>
        <authorList>
            <person name="Bertazzoni S."/>
            <person name="Jones D.A.B."/>
            <person name="Phan H.T."/>
            <person name="Tan K.-C."/>
            <person name="Hane J.K."/>
        </authorList>
    </citation>
    <scope>NUCLEOTIDE SEQUENCE [LARGE SCALE GENOMIC DNA]</scope>
    <source>
        <strain evidence="7">SN15 / ATCC MYA-4574 / FGSC 10173)</strain>
    </source>
</reference>
<evidence type="ECO:0000259" key="5">
    <source>
        <dbReference type="PROSITE" id="PS50850"/>
    </source>
</evidence>
<dbReference type="PANTHER" id="PTHR11360">
    <property type="entry name" value="MONOCARBOXYLATE TRANSPORTER"/>
    <property type="match status" value="1"/>
</dbReference>
<feature type="transmembrane region" description="Helical" evidence="4">
    <location>
        <begin position="250"/>
        <end position="270"/>
    </location>
</feature>
<feature type="transmembrane region" description="Helical" evidence="4">
    <location>
        <begin position="123"/>
        <end position="142"/>
    </location>
</feature>
<feature type="transmembrane region" description="Helical" evidence="4">
    <location>
        <begin position="208"/>
        <end position="229"/>
    </location>
</feature>
<gene>
    <name evidence="6" type="ORF">JI435_140000</name>
</gene>
<feature type="region of interest" description="Disordered" evidence="3">
    <location>
        <begin position="1"/>
        <end position="36"/>
    </location>
</feature>
<dbReference type="EMBL" id="CP069029">
    <property type="protein sequence ID" value="QRC97122.1"/>
    <property type="molecule type" value="Genomic_DNA"/>
</dbReference>
<evidence type="ECO:0000256" key="4">
    <source>
        <dbReference type="SAM" id="Phobius"/>
    </source>
</evidence>
<dbReference type="OMA" id="MGVAPMT"/>
<dbReference type="InterPro" id="IPR011701">
    <property type="entry name" value="MFS"/>
</dbReference>
<feature type="transmembrane region" description="Helical" evidence="4">
    <location>
        <begin position="48"/>
        <end position="72"/>
    </location>
</feature>
<dbReference type="InterPro" id="IPR036259">
    <property type="entry name" value="MFS_trans_sf"/>
</dbReference>
<dbReference type="Gene3D" id="1.20.1250.20">
    <property type="entry name" value="MFS general substrate transporter like domains"/>
    <property type="match status" value="2"/>
</dbReference>
<keyword evidence="4" id="KW-0812">Transmembrane</keyword>
<feature type="transmembrane region" description="Helical" evidence="4">
    <location>
        <begin position="339"/>
        <end position="364"/>
    </location>
</feature>
<dbReference type="GO" id="GO:0016020">
    <property type="term" value="C:membrane"/>
    <property type="evidence" value="ECO:0007669"/>
    <property type="project" value="UniProtKB-SubCell"/>
</dbReference>
<feature type="domain" description="Major facilitator superfamily (MFS) profile" evidence="5">
    <location>
        <begin position="47"/>
        <end position="429"/>
    </location>
</feature>
<evidence type="ECO:0000313" key="6">
    <source>
        <dbReference type="EMBL" id="QRC97122.1"/>
    </source>
</evidence>
<keyword evidence="4" id="KW-1133">Transmembrane helix</keyword>
<comment type="similarity">
    <text evidence="2">Belongs to the major facilitator superfamily. Monocarboxylate porter (TC 2.A.1.13) family.</text>
</comment>
<feature type="transmembrane region" description="Helical" evidence="4">
    <location>
        <begin position="176"/>
        <end position="196"/>
    </location>
</feature>